<dbReference type="OrthoDB" id="5392646at2759"/>
<dbReference type="PANTHER" id="PTHR37919">
    <property type="entry name" value="PROTEIN CBG05606"/>
    <property type="match status" value="1"/>
</dbReference>
<dbReference type="PANTHER" id="PTHR37919:SF2">
    <property type="entry name" value="EXPERA DOMAIN-CONTAINING PROTEIN"/>
    <property type="match status" value="1"/>
</dbReference>
<dbReference type="GO" id="GO:0005743">
    <property type="term" value="C:mitochondrial inner membrane"/>
    <property type="evidence" value="ECO:0007669"/>
    <property type="project" value="InterPro"/>
</dbReference>
<feature type="region of interest" description="Disordered" evidence="1">
    <location>
        <begin position="106"/>
        <end position="134"/>
    </location>
</feature>
<dbReference type="InterPro" id="IPR032741">
    <property type="entry name" value="Sls1_KH-1"/>
</dbReference>
<dbReference type="Pfam" id="PF14611">
    <property type="entry name" value="KH_SLS1_1"/>
    <property type="match status" value="1"/>
</dbReference>
<evidence type="ECO:0000259" key="2">
    <source>
        <dbReference type="Pfam" id="PF14611"/>
    </source>
</evidence>
<feature type="compositionally biased region" description="Polar residues" evidence="1">
    <location>
        <begin position="919"/>
        <end position="941"/>
    </location>
</feature>
<feature type="region of interest" description="Disordered" evidence="1">
    <location>
        <begin position="216"/>
        <end position="235"/>
    </location>
</feature>
<evidence type="ECO:0000313" key="6">
    <source>
        <dbReference type="Proteomes" id="UP000800093"/>
    </source>
</evidence>
<protein>
    <submittedName>
        <fullName evidence="5">Uncharacterized protein</fullName>
    </submittedName>
</protein>
<feature type="compositionally biased region" description="Basic and acidic residues" evidence="1">
    <location>
        <begin position="840"/>
        <end position="867"/>
    </location>
</feature>
<gene>
    <name evidence="5" type="ORF">CC78DRAFT_532785</name>
</gene>
<feature type="domain" description="SLS1 first KH" evidence="2">
    <location>
        <begin position="279"/>
        <end position="344"/>
    </location>
</feature>
<dbReference type="InterPro" id="IPR048401">
    <property type="entry name" value="SLS1_C"/>
</dbReference>
<name>A0A9P4K8W7_9PLEO</name>
<reference evidence="6" key="1">
    <citation type="journal article" date="2020" name="Stud. Mycol.">
        <title>101 Dothideomycetes genomes: A test case for predicting lifestyles and emergence of pathogens.</title>
        <authorList>
            <person name="Haridas S."/>
            <person name="Albert R."/>
            <person name="Binder M."/>
            <person name="Bloem J."/>
            <person name="LaButti K."/>
            <person name="Salamov A."/>
            <person name="Andreopoulos B."/>
            <person name="Baker S."/>
            <person name="Barry K."/>
            <person name="Bills G."/>
            <person name="Bluhm B."/>
            <person name="Cannon C."/>
            <person name="Castanera R."/>
            <person name="Culley D."/>
            <person name="Daum C."/>
            <person name="Ezra D."/>
            <person name="Gonzalez J."/>
            <person name="Henrissat B."/>
            <person name="Kuo A."/>
            <person name="Liang C."/>
            <person name="Lipzen A."/>
            <person name="Lutzoni F."/>
            <person name="Magnuson J."/>
            <person name="Mondo S."/>
            <person name="Nolan M."/>
            <person name="Ohm R."/>
            <person name="Pangilinan J."/>
            <person name="Park H.-J."/>
            <person name="Ramirez L."/>
            <person name="Alfaro M."/>
            <person name="Sun H."/>
            <person name="Tritt A."/>
            <person name="Yoshinaga Y."/>
            <person name="Zwiers L.-H."/>
            <person name="Turgeon B."/>
            <person name="Goodwin S."/>
            <person name="Spatafora J."/>
            <person name="Crous P."/>
            <person name="Grigoriev I."/>
        </authorList>
    </citation>
    <scope>NUCLEOTIDE SEQUENCE [LARGE SCALE GENOMIC DNA]</scope>
    <source>
        <strain evidence="6">CBS 304.66</strain>
    </source>
</reference>
<dbReference type="EMBL" id="ML986612">
    <property type="protein sequence ID" value="KAF2264909.1"/>
    <property type="molecule type" value="Genomic_DNA"/>
</dbReference>
<keyword evidence="6" id="KW-1185">Reference proteome</keyword>
<evidence type="ECO:0000259" key="3">
    <source>
        <dbReference type="Pfam" id="PF20776"/>
    </source>
</evidence>
<evidence type="ECO:0000256" key="1">
    <source>
        <dbReference type="SAM" id="MobiDB-lite"/>
    </source>
</evidence>
<dbReference type="InterPro" id="IPR048400">
    <property type="entry name" value="SLS1_N"/>
</dbReference>
<sequence>MLMRRASNAYICIRCDTLLNFARPRVPALSRRTSYTNFSISACRRNGEDVVQDTRPEWQSKVSQYPLGRIRKRKGKGAVREVTAPLGVKTLGKDAEILVLREVGQESEQQRKDVNTTSSESPSEASSADHDQPSILHSLNLETKEVTQAEINDQLQKLRPRTHYDPNEPHFLPQAEFLKLQNTLAQGFTVQQLSRYFSITKGVQQSQVKQEVLEGLKGGTGKTPVGRTEWQPGTTPLERRLPGTHAPGPKRIPISKHQLVDQILRNAWNIVLLEEIEAPGEIEMALKPWQLLLLNAGSTHTSLDQIGAARKAKMQIYWPHNVLRITADKSSAEYAADDVKEELKDTEVMKYQLEPWRPFLAEHLSPEKDLATLLSLEKLRTVQNLSETIVQPTKNNNYIIRGLNKRAVEEANRCLINMFPLENSPSRTIDTHMFDTKKKTSYMLPIPFKESIDYRHRHRPLGRWSLPVSYASNDGSAVSSGLAYHVNPGHHSRSTKNGATAERCEEISQNDATSVSKEQHGFMESRIIAALRDHLKSEPFERSTTEHKEEAAWEHQATTILRTVFGQALFPFRDGKGIASETVSPSIVKPVPDLPFDTAIPGFYKLLADKNFVENLTSRTRLFSPVLEYEFTPSPYQQNLLKQAQIYPSPVLRVRTGHGGDIVLDSVSLRFNTHCHDVLLPDRATDIRFERFDRLDLANPLEDEAIKTFFDAICVNIESGARLTAPPSLLIKIPRWTILGYDREDKRPHTIEYLFKGIRYNQTILTNFQHRNVRYVTSHGGKLAGKGGALSMYYGTGPYREYNEEKLREFIKASLNLADCITEASDNTSVLAALFKGRSERGRREHDRHIQNQREHSSRTMVGREVDALSDLFPSSGSGKTEESVKPSGTASSSTAVEQAPQEESTLDASKPTELSVKNVFTRNNSEQTVPWEESTITGSGSDVEGEEPSITIAKMKASLEKPTFNIVEE</sequence>
<evidence type="ECO:0000259" key="4">
    <source>
        <dbReference type="Pfam" id="PF20778"/>
    </source>
</evidence>
<proteinExistence type="predicted"/>
<dbReference type="AlphaFoldDB" id="A0A9P4K8W7"/>
<dbReference type="Pfam" id="PF20778">
    <property type="entry name" value="SLS1_C"/>
    <property type="match status" value="1"/>
</dbReference>
<accession>A0A9P4K8W7</accession>
<feature type="domain" description="SLS1 N-terminal" evidence="3">
    <location>
        <begin position="144"/>
        <end position="271"/>
    </location>
</feature>
<dbReference type="Proteomes" id="UP000800093">
    <property type="component" value="Unassembled WGS sequence"/>
</dbReference>
<feature type="compositionally biased region" description="Polar residues" evidence="1">
    <location>
        <begin position="887"/>
        <end position="908"/>
    </location>
</feature>
<evidence type="ECO:0000313" key="5">
    <source>
        <dbReference type="EMBL" id="KAF2264909.1"/>
    </source>
</evidence>
<comment type="caution">
    <text evidence="5">The sequence shown here is derived from an EMBL/GenBank/DDBJ whole genome shotgun (WGS) entry which is preliminary data.</text>
</comment>
<feature type="domain" description="SLS1 C-terminal" evidence="4">
    <location>
        <begin position="450"/>
        <end position="816"/>
    </location>
</feature>
<feature type="region of interest" description="Disordered" evidence="1">
    <location>
        <begin position="840"/>
        <end position="948"/>
    </location>
</feature>
<organism evidence="5 6">
    <name type="scientific">Lojkania enalia</name>
    <dbReference type="NCBI Taxonomy" id="147567"/>
    <lineage>
        <taxon>Eukaryota</taxon>
        <taxon>Fungi</taxon>
        <taxon>Dikarya</taxon>
        <taxon>Ascomycota</taxon>
        <taxon>Pezizomycotina</taxon>
        <taxon>Dothideomycetes</taxon>
        <taxon>Pleosporomycetidae</taxon>
        <taxon>Pleosporales</taxon>
        <taxon>Pleosporales incertae sedis</taxon>
        <taxon>Lojkania</taxon>
    </lineage>
</organism>
<dbReference type="Pfam" id="PF20776">
    <property type="entry name" value="SLS1_N"/>
    <property type="match status" value="1"/>
</dbReference>